<name>A0ABS1N868_9ACTN</name>
<dbReference type="PANTHER" id="PTHR38589">
    <property type="entry name" value="BLR0621 PROTEIN"/>
    <property type="match status" value="1"/>
</dbReference>
<gene>
    <name evidence="2" type="ORF">JK363_05585</name>
</gene>
<dbReference type="Proteomes" id="UP000634229">
    <property type="component" value="Unassembled WGS sequence"/>
</dbReference>
<dbReference type="EMBL" id="JAERRF010000003">
    <property type="protein sequence ID" value="MBL1096144.1"/>
    <property type="molecule type" value="Genomic_DNA"/>
</dbReference>
<evidence type="ECO:0000256" key="1">
    <source>
        <dbReference type="SAM" id="MobiDB-lite"/>
    </source>
</evidence>
<comment type="caution">
    <text evidence="2">The sequence shown here is derived from an EMBL/GenBank/DDBJ whole genome shotgun (WGS) entry which is preliminary data.</text>
</comment>
<feature type="region of interest" description="Disordered" evidence="1">
    <location>
        <begin position="17"/>
        <end position="95"/>
    </location>
</feature>
<dbReference type="PANTHER" id="PTHR38589:SF1">
    <property type="entry name" value="BLR0621 PROTEIN"/>
    <property type="match status" value="1"/>
</dbReference>
<evidence type="ECO:0008006" key="4">
    <source>
        <dbReference type="Google" id="ProtNLM"/>
    </source>
</evidence>
<evidence type="ECO:0000313" key="2">
    <source>
        <dbReference type="EMBL" id="MBL1096144.1"/>
    </source>
</evidence>
<sequence>MTAAALLLSALSLTGCEADGSHKASPGRPGAPDSFTDGAPSGRGAALEPANAHHPGRGGPVRQAARPDPAPELSRELPGLGPRTRAELPDDSDQVVIVTGTGRNSSTSTAVLYERVEADEESHGTSRGTGDAGAVWRAGASWMAHNGLRGWTDRHHQGDLRSPIGVFGLTDSGGRRKDPGTLLPYDHTRPGFTIHGSGSEGEPLSGSFGYVVAINYNRRAGTSPLHTARPMGWNRGGGIWLHVDHGGPTQGCISLSRKNMKNLLLTLDPQRHPVVVMGDSASLAR</sequence>
<keyword evidence="3" id="KW-1185">Reference proteome</keyword>
<evidence type="ECO:0000313" key="3">
    <source>
        <dbReference type="Proteomes" id="UP000634229"/>
    </source>
</evidence>
<organism evidence="2 3">
    <name type="scientific">Streptomyces coffeae</name>
    <dbReference type="NCBI Taxonomy" id="621382"/>
    <lineage>
        <taxon>Bacteria</taxon>
        <taxon>Bacillati</taxon>
        <taxon>Actinomycetota</taxon>
        <taxon>Actinomycetes</taxon>
        <taxon>Kitasatosporales</taxon>
        <taxon>Streptomycetaceae</taxon>
        <taxon>Streptomyces</taxon>
    </lineage>
</organism>
<proteinExistence type="predicted"/>
<reference evidence="2 3" key="1">
    <citation type="submission" date="2021-01" db="EMBL/GenBank/DDBJ databases">
        <title>WGS of actinomycetes isolated from Thailand.</title>
        <authorList>
            <person name="Thawai C."/>
        </authorList>
    </citation>
    <scope>NUCLEOTIDE SEQUENCE [LARGE SCALE GENOMIC DNA]</scope>
    <source>
        <strain evidence="2 3">CA1R205</strain>
    </source>
</reference>
<accession>A0ABS1N868</accession>
<protein>
    <recommendedName>
        <fullName evidence="4">YkuD domain-containing protein</fullName>
    </recommendedName>
</protein>